<dbReference type="PANTHER" id="PTHR46230:SF3">
    <property type="entry name" value="SUFE-LIKE PROTEIN 1, CHLOROPLASTIC_MITOCHONDRIAL"/>
    <property type="match status" value="1"/>
</dbReference>
<accession>A0A6N2LTK2</accession>
<dbReference type="EMBL" id="CAADRP010001446">
    <property type="protein sequence ID" value="VFU38941.1"/>
    <property type="molecule type" value="Genomic_DNA"/>
</dbReference>
<evidence type="ECO:0000313" key="1">
    <source>
        <dbReference type="EMBL" id="VFU38941.1"/>
    </source>
</evidence>
<dbReference type="GO" id="GO:0009507">
    <property type="term" value="C:chloroplast"/>
    <property type="evidence" value="ECO:0007669"/>
    <property type="project" value="TreeGrafter"/>
</dbReference>
<organism evidence="1">
    <name type="scientific">Salix viminalis</name>
    <name type="common">Common osier</name>
    <name type="synonym">Basket willow</name>
    <dbReference type="NCBI Taxonomy" id="40686"/>
    <lineage>
        <taxon>Eukaryota</taxon>
        <taxon>Viridiplantae</taxon>
        <taxon>Streptophyta</taxon>
        <taxon>Embryophyta</taxon>
        <taxon>Tracheophyta</taxon>
        <taxon>Spermatophyta</taxon>
        <taxon>Magnoliopsida</taxon>
        <taxon>eudicotyledons</taxon>
        <taxon>Gunneridae</taxon>
        <taxon>Pentapetalae</taxon>
        <taxon>rosids</taxon>
        <taxon>fabids</taxon>
        <taxon>Malpighiales</taxon>
        <taxon>Salicaceae</taxon>
        <taxon>Saliceae</taxon>
        <taxon>Salix</taxon>
    </lineage>
</organism>
<dbReference type="GO" id="GO:0016226">
    <property type="term" value="P:iron-sulfur cluster assembly"/>
    <property type="evidence" value="ECO:0007669"/>
    <property type="project" value="TreeGrafter"/>
</dbReference>
<protein>
    <submittedName>
        <fullName evidence="1">Uncharacterized protein</fullName>
    </submittedName>
</protein>
<dbReference type="PANTHER" id="PTHR46230">
    <property type="match status" value="1"/>
</dbReference>
<proteinExistence type="predicted"/>
<name>A0A6N2LTK2_SALVM</name>
<dbReference type="AlphaFoldDB" id="A0A6N2LTK2"/>
<gene>
    <name evidence="1" type="ORF">SVIM_LOCUS214022</name>
</gene>
<dbReference type="SUPFAM" id="SSF82649">
    <property type="entry name" value="SufE/NifU"/>
    <property type="match status" value="1"/>
</dbReference>
<reference evidence="1" key="1">
    <citation type="submission" date="2019-03" db="EMBL/GenBank/DDBJ databases">
        <authorList>
            <person name="Mank J."/>
            <person name="Almeida P."/>
        </authorList>
    </citation>
    <scope>NUCLEOTIDE SEQUENCE</scope>
    <source>
        <strain evidence="1">78183</strain>
    </source>
</reference>
<sequence length="73" mass="8076">MSLQPIDELLPKLQEIIKLFQSVQEPKAKAYLDFEKNVVFEADSYSVLTKGLAALLVQGLSSQPIVKEKGSRG</sequence>